<dbReference type="STRING" id="120956.SAMN05421791_101231"/>
<proteinExistence type="predicted"/>
<protein>
    <recommendedName>
        <fullName evidence="3">F-type ATPase subunit delta</fullName>
    </recommendedName>
</protein>
<dbReference type="AlphaFoldDB" id="A0A1G7PET9"/>
<evidence type="ECO:0008006" key="3">
    <source>
        <dbReference type="Google" id="ProtNLM"/>
    </source>
</evidence>
<dbReference type="RefSeq" id="WP_090288934.1">
    <property type="nucleotide sequence ID" value="NZ_FNCK01000001.1"/>
</dbReference>
<dbReference type="Proteomes" id="UP000199708">
    <property type="component" value="Unassembled WGS sequence"/>
</dbReference>
<evidence type="ECO:0000313" key="1">
    <source>
        <dbReference type="EMBL" id="SDF84832.1"/>
    </source>
</evidence>
<accession>A0A1G7PET9</accession>
<gene>
    <name evidence="1" type="ORF">SAMN05421791_101231</name>
</gene>
<sequence length="134" mass="15474">MNNGRLHKQEDLAELALKSGRQVTYEDDLLFELLDIEVSDEEESQEILKELMGERLFLSSAIPLTKEEKMKIAREFMRITGFSIRSFTTIIDPDLIIGVRLQSERFYYELSGGQILQTMQNQINIPESEEVISS</sequence>
<dbReference type="OrthoDB" id="2139371at2"/>
<organism evidence="1 2">
    <name type="scientific">Facklamia miroungae</name>
    <dbReference type="NCBI Taxonomy" id="120956"/>
    <lineage>
        <taxon>Bacteria</taxon>
        <taxon>Bacillati</taxon>
        <taxon>Bacillota</taxon>
        <taxon>Bacilli</taxon>
        <taxon>Lactobacillales</taxon>
        <taxon>Aerococcaceae</taxon>
        <taxon>Facklamia</taxon>
    </lineage>
</organism>
<evidence type="ECO:0000313" key="2">
    <source>
        <dbReference type="Proteomes" id="UP000199708"/>
    </source>
</evidence>
<dbReference type="EMBL" id="FNCK01000001">
    <property type="protein sequence ID" value="SDF84832.1"/>
    <property type="molecule type" value="Genomic_DNA"/>
</dbReference>
<reference evidence="1 2" key="1">
    <citation type="submission" date="2016-10" db="EMBL/GenBank/DDBJ databases">
        <authorList>
            <person name="de Groot N.N."/>
        </authorList>
    </citation>
    <scope>NUCLEOTIDE SEQUENCE [LARGE SCALE GENOMIC DNA]</scope>
    <source>
        <strain evidence="1 2">ATCC BAA-466</strain>
    </source>
</reference>
<name>A0A1G7PET9_9LACT</name>
<keyword evidence="2" id="KW-1185">Reference proteome</keyword>